<accession>A0A1H7V680</accession>
<proteinExistence type="inferred from homology"/>
<dbReference type="EMBL" id="FOBS01000003">
    <property type="protein sequence ID" value="SEM04614.1"/>
    <property type="molecule type" value="Genomic_DNA"/>
</dbReference>
<evidence type="ECO:0000256" key="1">
    <source>
        <dbReference type="ARBA" id="ARBA00011028"/>
    </source>
</evidence>
<evidence type="ECO:0000256" key="4">
    <source>
        <dbReference type="RuleBase" id="RU003512"/>
    </source>
</evidence>
<dbReference type="InterPro" id="IPR006128">
    <property type="entry name" value="Lipoprotein_PsaA-like"/>
</dbReference>
<keyword evidence="3" id="KW-0732">Signal</keyword>
<organism evidence="5 6">
    <name type="scientific">Syntrophus gentianae</name>
    <dbReference type="NCBI Taxonomy" id="43775"/>
    <lineage>
        <taxon>Bacteria</taxon>
        <taxon>Pseudomonadati</taxon>
        <taxon>Thermodesulfobacteriota</taxon>
        <taxon>Syntrophia</taxon>
        <taxon>Syntrophales</taxon>
        <taxon>Syntrophaceae</taxon>
        <taxon>Syntrophus</taxon>
    </lineage>
</organism>
<dbReference type="GO" id="GO:0046872">
    <property type="term" value="F:metal ion binding"/>
    <property type="evidence" value="ECO:0007669"/>
    <property type="project" value="InterPro"/>
</dbReference>
<keyword evidence="2 4" id="KW-0813">Transport</keyword>
<dbReference type="InterPro" id="IPR006127">
    <property type="entry name" value="ZnuA-like"/>
</dbReference>
<evidence type="ECO:0000313" key="5">
    <source>
        <dbReference type="EMBL" id="SEM04614.1"/>
    </source>
</evidence>
<dbReference type="SUPFAM" id="SSF53807">
    <property type="entry name" value="Helical backbone' metal receptor"/>
    <property type="match status" value="1"/>
</dbReference>
<dbReference type="Gene3D" id="3.40.50.1980">
    <property type="entry name" value="Nitrogenase molybdenum iron protein domain"/>
    <property type="match status" value="2"/>
</dbReference>
<evidence type="ECO:0000256" key="3">
    <source>
        <dbReference type="ARBA" id="ARBA00022729"/>
    </source>
</evidence>
<protein>
    <submittedName>
        <fullName evidence="5">Zinc transport system substrate-binding protein</fullName>
    </submittedName>
</protein>
<evidence type="ECO:0000313" key="6">
    <source>
        <dbReference type="Proteomes" id="UP000198744"/>
    </source>
</evidence>
<dbReference type="Pfam" id="PF01297">
    <property type="entry name" value="ZnuA"/>
    <property type="match status" value="1"/>
</dbReference>
<sequence>MKKSFVAYMVLVLMLVFPPLARGEMGKTKVPVFVSIVPQAYFLERIGGKHVDVNVLIGKGQSPHSYEPTPKQMAKLAAAKAYFCIGVTSEKGILRKIRQSHRNLLIVETQRGIVYRYLDGHDHDHGEMHGKRHSAVGEKEPDPHIWMDPKLVKIQARNIQAALERLDPAHKGEYSENLRVFQQDLDRVNGRIARSLAPFRGSSMYVFHPAFGYFADAYGLKQVAIEIEGKEPSARQLAELIDRAKKERVKVMFVQPQFSRKGAEAVAKAIGGVVVPIDPLARDYLANLDRVAAAVEQGLR</sequence>
<dbReference type="PRINTS" id="PR00690">
    <property type="entry name" value="ADHESNFAMILY"/>
</dbReference>
<name>A0A1H7V680_9BACT</name>
<comment type="similarity">
    <text evidence="1 4">Belongs to the bacterial solute-binding protein 9 family.</text>
</comment>
<reference evidence="5 6" key="1">
    <citation type="submission" date="2016-10" db="EMBL/GenBank/DDBJ databases">
        <authorList>
            <person name="de Groot N.N."/>
        </authorList>
    </citation>
    <scope>NUCLEOTIDE SEQUENCE [LARGE SCALE GENOMIC DNA]</scope>
    <source>
        <strain evidence="5 6">DSM 8423</strain>
    </source>
</reference>
<dbReference type="AlphaFoldDB" id="A0A1H7V680"/>
<dbReference type="STRING" id="43775.SAMN04489760_10347"/>
<evidence type="ECO:0000256" key="2">
    <source>
        <dbReference type="ARBA" id="ARBA00022448"/>
    </source>
</evidence>
<dbReference type="Proteomes" id="UP000198744">
    <property type="component" value="Unassembled WGS sequence"/>
</dbReference>
<dbReference type="GO" id="GO:0030001">
    <property type="term" value="P:metal ion transport"/>
    <property type="evidence" value="ECO:0007669"/>
    <property type="project" value="InterPro"/>
</dbReference>
<dbReference type="PANTHER" id="PTHR42953">
    <property type="entry name" value="HIGH-AFFINITY ZINC UPTAKE SYSTEM PROTEIN ZNUA-RELATED"/>
    <property type="match status" value="1"/>
</dbReference>
<gene>
    <name evidence="5" type="ORF">SAMN04489760_10347</name>
</gene>
<dbReference type="RefSeq" id="WP_217638861.1">
    <property type="nucleotide sequence ID" value="NZ_FOBS01000003.1"/>
</dbReference>
<dbReference type="InterPro" id="IPR050492">
    <property type="entry name" value="Bact_metal-bind_prot9"/>
</dbReference>
<dbReference type="GO" id="GO:0007155">
    <property type="term" value="P:cell adhesion"/>
    <property type="evidence" value="ECO:0007669"/>
    <property type="project" value="InterPro"/>
</dbReference>
<dbReference type="PANTHER" id="PTHR42953:SF3">
    <property type="entry name" value="HIGH-AFFINITY ZINC UPTAKE SYSTEM PROTEIN ZNUA"/>
    <property type="match status" value="1"/>
</dbReference>
<keyword evidence="6" id="KW-1185">Reference proteome</keyword>